<dbReference type="STRING" id="420662.Mpe_A1439"/>
<dbReference type="RefSeq" id="WP_011829038.1">
    <property type="nucleotide sequence ID" value="NC_008825.1"/>
</dbReference>
<dbReference type="InterPro" id="IPR027417">
    <property type="entry name" value="P-loop_NTPase"/>
</dbReference>
<dbReference type="HOGENOM" id="CLU_524509_0_0_4"/>
<dbReference type="GO" id="GO:0005525">
    <property type="term" value="F:GTP binding"/>
    <property type="evidence" value="ECO:0007669"/>
    <property type="project" value="InterPro"/>
</dbReference>
<keyword evidence="3" id="KW-1185">Reference proteome</keyword>
<organism evidence="2 3">
    <name type="scientific">Methylibium petroleiphilum (strain ATCC BAA-1232 / LMG 22953 / PM1)</name>
    <dbReference type="NCBI Taxonomy" id="420662"/>
    <lineage>
        <taxon>Bacteria</taxon>
        <taxon>Pseudomonadati</taxon>
        <taxon>Pseudomonadota</taxon>
        <taxon>Betaproteobacteria</taxon>
        <taxon>Burkholderiales</taxon>
        <taxon>Sphaerotilaceae</taxon>
        <taxon>Methylibium</taxon>
    </lineage>
</organism>
<feature type="domain" description="G" evidence="1">
    <location>
        <begin position="14"/>
        <end position="154"/>
    </location>
</feature>
<dbReference type="eggNOG" id="COG3596">
    <property type="taxonomic scope" value="Bacteria"/>
</dbReference>
<gene>
    <name evidence="2" type="ordered locus">Mpe_A1439</name>
</gene>
<dbReference type="SUPFAM" id="SSF52540">
    <property type="entry name" value="P-loop containing nucleoside triphosphate hydrolases"/>
    <property type="match status" value="1"/>
</dbReference>
<dbReference type="AlphaFoldDB" id="A2SFR2"/>
<dbReference type="Proteomes" id="UP000000366">
    <property type="component" value="Chromosome"/>
</dbReference>
<reference evidence="2 3" key="1">
    <citation type="journal article" date="2007" name="J. Bacteriol.">
        <title>Whole-genome analysis of the methyl tert-butyl ether-degrading beta-proteobacterium Methylibium petroleiphilum PM1.</title>
        <authorList>
            <person name="Kane S.R."/>
            <person name="Chakicherla A.Y."/>
            <person name="Chain P.S.G."/>
            <person name="Schmidt R."/>
            <person name="Shin M.W."/>
            <person name="Legler T.C."/>
            <person name="Scow K.M."/>
            <person name="Larimer F.W."/>
            <person name="Lucas S.M."/>
            <person name="Richardson P.M."/>
            <person name="Hristova K.R."/>
        </authorList>
    </citation>
    <scope>NUCLEOTIDE SEQUENCE [LARGE SCALE GENOMIC DNA]</scope>
    <source>
        <strain evidence="3">ATCC BAA-1232 / LMG 22953 / PM1</strain>
    </source>
</reference>
<accession>A2SFR2</accession>
<name>A2SFR2_METPP</name>
<dbReference type="InterPro" id="IPR006073">
    <property type="entry name" value="GTP-bd"/>
</dbReference>
<proteinExistence type="predicted"/>
<evidence type="ECO:0000259" key="1">
    <source>
        <dbReference type="Pfam" id="PF01926"/>
    </source>
</evidence>
<evidence type="ECO:0000313" key="3">
    <source>
        <dbReference type="Proteomes" id="UP000000366"/>
    </source>
</evidence>
<dbReference type="EMBL" id="CP000555">
    <property type="protein sequence ID" value="ABM94401.1"/>
    <property type="molecule type" value="Genomic_DNA"/>
</dbReference>
<dbReference type="KEGG" id="mpt:Mpe_A1439"/>
<dbReference type="Gene3D" id="3.40.50.300">
    <property type="entry name" value="P-loop containing nucleotide triphosphate hydrolases"/>
    <property type="match status" value="1"/>
</dbReference>
<protein>
    <recommendedName>
        <fullName evidence="1">G domain-containing protein</fullName>
    </recommendedName>
</protein>
<dbReference type="Pfam" id="PF01926">
    <property type="entry name" value="MMR_HSR1"/>
    <property type="match status" value="1"/>
</dbReference>
<dbReference type="CDD" id="cd00882">
    <property type="entry name" value="Ras_like_GTPase"/>
    <property type="match status" value="1"/>
</dbReference>
<sequence length="514" mass="55210">MSADASAVTVALSLVSHTNVGKTTLARSLLRRDIGEVRDEAHVTQSAEPHTLVESPTGDRLLLWDTPGFGDSARLAKRLAQAGNPIGWFLSEVWDRFRDRAFWSSQRAVRNVLEQADAVLYLVNASESPQDAGYLDAELRVLELIDKPVLVLLNQLGRPQPPQAEAAELQRWRERVQPFSCVREVLALDAFVRCWVQEGRLLQAVGAALPAARQAAFERLRTAWDERGRATWSAAMEVLAERLARAAFDREPVVEAGWSGRLRQVGAALGLRREGTVTPRERAMQALAERLDADVRASTDRLIHLHGLDGRATERVLTRLAEHYAVREPASEGKAAVLGGLLTGALAGLKADIATGGLTLGGGLLAGGVLGALGAAGLARGYNLVRGVEAPSLAWTDEVLTGLAHSALLGYLAVAHYGRGRGDWAEAEQPDFWHDAVSQVLQPRAELLAALWSAREGGDDPEDVQHLRAQLQALLSDGSRELLLRLYPAAGDAIGAAGSDGIARRGGSPARPVA</sequence>
<evidence type="ECO:0000313" key="2">
    <source>
        <dbReference type="EMBL" id="ABM94401.1"/>
    </source>
</evidence>